<dbReference type="EMBL" id="LSRX01000473">
    <property type="protein sequence ID" value="OLP96278.1"/>
    <property type="molecule type" value="Genomic_DNA"/>
</dbReference>
<proteinExistence type="predicted"/>
<comment type="caution">
    <text evidence="1">The sequence shown here is derived from an EMBL/GenBank/DDBJ whole genome shotgun (WGS) entry which is preliminary data.</text>
</comment>
<accession>A0A1Q9DM84</accession>
<gene>
    <name evidence="1" type="ORF">AK812_SmicGene21504</name>
</gene>
<reference evidence="1 2" key="1">
    <citation type="submission" date="2016-02" db="EMBL/GenBank/DDBJ databases">
        <title>Genome analysis of coral dinoflagellate symbionts highlights evolutionary adaptations to a symbiotic lifestyle.</title>
        <authorList>
            <person name="Aranda M."/>
            <person name="Li Y."/>
            <person name="Liew Y.J."/>
            <person name="Baumgarten S."/>
            <person name="Simakov O."/>
            <person name="Wilson M."/>
            <person name="Piel J."/>
            <person name="Ashoor H."/>
            <person name="Bougouffa S."/>
            <person name="Bajic V.B."/>
            <person name="Ryu T."/>
            <person name="Ravasi T."/>
            <person name="Bayer T."/>
            <person name="Micklem G."/>
            <person name="Kim H."/>
            <person name="Bhak J."/>
            <person name="Lajeunesse T.C."/>
            <person name="Voolstra C.R."/>
        </authorList>
    </citation>
    <scope>NUCLEOTIDE SEQUENCE [LARGE SCALE GENOMIC DNA]</scope>
    <source>
        <strain evidence="1 2">CCMP2467</strain>
    </source>
</reference>
<keyword evidence="2" id="KW-1185">Reference proteome</keyword>
<sequence length="1362" mass="155775">MPLLWSDRHSATDYYRKSIEKFRQGKDIARIALCPCRAQKQIADLERTNKVHETIIQNGVVHIDHDPNNYLPMLVKKSCLEKMLNFWYSLPREDHMYLYEGEKIELSDEAFASLREAYIPQWDQHKDPESVEDFVKTWYEKNFPAKHFRYQLLSEALPAYLTGHQIGFSFEMCSVLAEHIEENVKFPLKRPAYDVVQDIADEYLRGLSIPVFYEDEEVFDINPRDHSAQTIGDIIDANPCFVYIIKMKNLVNAVVRDFHEAALNRFFERMGERVNRNDFRVGFCSGDLLDNESVLMMDLDYDDHTCFDIMPRGLGGARRPRQDRQDQVNEALANISPDNPFLHTMQTFHGMVSNNTPNILQHFINHMSYEQISALSETWNGSSQNDPQRIVMEIWGHMHSDFEAIRQMERYVASAKRVITLLLETVYVRELTRGENIAHRQMTSIINDRYDMLHQQFVEQQQRDEMNRLVELARQQGRQETDLLTYNAVLYKPILLYHFQCLGRPSDSATGSTDNEDILSSDAVQSWSVRSKLRYITINRLTEVLRPTDPAIIHFEFVTVNPADSMEVQAAFPIGFDFTNVYLNSIGTDDGNKPPNVGRRLLWQGFTSGIELRDGYRDTCELRVNFDKNEYVRFELGGILIPWTGGQALFNMHTSIGGFRQDEIELCCHEGEPPENPAFVFKVPYRLQGLRGVLMNEWMQQAFLYPIAASMKTRLGEEHLVSFTFMLASEIVLPPRASVIRVIVRAPVGYGIQLFEEEMDVRDSAFLIEDPTVEIGDGLRMRSIAFSLDFRDSDATQIQLSLPGLTLMRTDIEYRIMFMAVTPGFNSMRIPGDLWVIEITDDYKQLMDQVSEQKGSLTDFELLSKVNFSCEATRAPPEVVIVLEVTLYELGEAFEYPNRVDVYAPAGYKFLLSCFAPGERQRLQFNFVSCRERWTLFQGNYLSGAILMAADAGVLPSDMPMKIRLQALTPALTPAMNDFFVVTHQRQGDAAWGLTPSSFPVSNMQVTNRYTGVAGAEVPMFLAFTLRYPLAWGGNIHIAGPLLYQIRCPISLVLLAPDNFHMPNCTHEDSVLNGCFGLPIVGDPNPNPALPLCDPLHEILLTWELPWWAQAAQDGDGDDGDSDFGMWALQSGDEFLWSLTIQVFRVRVMDANKVAIDGNLWLPGQEVRTIPRVQDFKIWFTTPVPATMMTVAIHFTFNLTLPRGEEGNTPLRVIEIEAPQGMELKVRRPADVRRLRRNDFVAVTEWNWTDIFPQQLWFGLDTEQNVSGTFHYAFPALTPTKMPVDNLWQVKLCTDSPFCTTNLLTIPIPGFFFGQDPDEPLSDEAQEMLQGSWALRSALPSWSLLWLLMAAVRTVSVAESER</sequence>
<evidence type="ECO:0000313" key="1">
    <source>
        <dbReference type="EMBL" id="OLP96278.1"/>
    </source>
</evidence>
<name>A0A1Q9DM84_SYMMI</name>
<protein>
    <submittedName>
        <fullName evidence="1">Uncharacterized protein</fullName>
    </submittedName>
</protein>
<dbReference type="Proteomes" id="UP000186817">
    <property type="component" value="Unassembled WGS sequence"/>
</dbReference>
<dbReference type="OrthoDB" id="472878at2759"/>
<organism evidence="1 2">
    <name type="scientific">Symbiodinium microadriaticum</name>
    <name type="common">Dinoflagellate</name>
    <name type="synonym">Zooxanthella microadriatica</name>
    <dbReference type="NCBI Taxonomy" id="2951"/>
    <lineage>
        <taxon>Eukaryota</taxon>
        <taxon>Sar</taxon>
        <taxon>Alveolata</taxon>
        <taxon>Dinophyceae</taxon>
        <taxon>Suessiales</taxon>
        <taxon>Symbiodiniaceae</taxon>
        <taxon>Symbiodinium</taxon>
    </lineage>
</organism>
<evidence type="ECO:0000313" key="2">
    <source>
        <dbReference type="Proteomes" id="UP000186817"/>
    </source>
</evidence>